<dbReference type="InterPro" id="IPR004705">
    <property type="entry name" value="Cation/H_exchanger_CPA1_bac"/>
</dbReference>
<evidence type="ECO:0000256" key="9">
    <source>
        <dbReference type="ARBA" id="ARBA00023201"/>
    </source>
</evidence>
<feature type="transmembrane region" description="Helical" evidence="10">
    <location>
        <begin position="85"/>
        <end position="105"/>
    </location>
</feature>
<dbReference type="GO" id="GO:0005886">
    <property type="term" value="C:plasma membrane"/>
    <property type="evidence" value="ECO:0007669"/>
    <property type="project" value="UniProtKB-SubCell"/>
</dbReference>
<keyword evidence="2 10" id="KW-0813">Transport</keyword>
<keyword evidence="5 10" id="KW-1133">Transmembrane helix</keyword>
<sequence length="533" mass="58580">MVHETVVLSFILLSVIVALAILATRLRIPYPILLVIGGILLGFLPDLPDIHLDPNLIFVAFLPPLIFTSAWFTSWRDFRESLRPILLQAVGLVLLTMLLVAWVLHTIHPDLPWSVAFILGAVVSPTDTVAAGTVIKNFRLPHRLTAVIEGESLVNDATALVAYRFALAAALSGTFSPGAAALQFVLVSVGGVLIGLIIAWPVTWLYQRIDDATSEIVISLLTPYAAYLFAEALQLSGVLSCVAAGLFLGQRSATLLSANTRLQAGAFWNVAVFLLNGFIFMLIGLQLPDIIAALSGMPFLTLLGHAVLICLAVIVIRLIWCVASTAIAKMLSRLIPSFQPITRWRSALLIGWSGMRGGISLATALSIPLTLPNGAAFPGRDVVIFLTFSVILATLELQGLTLSPLIRLLHLGEKHASGNEYRVAVRTILEAALQRIEELQNEEWVPKDVAMALHRRYEKRIQDLRLFRYKWKGSQPSLERPKAIGRFYYEILHAKRLAAIDLRDSGSISDEIFHAIEHDIDLEEAQFHRGKMP</sequence>
<feature type="transmembrane region" description="Helical" evidence="10">
    <location>
        <begin position="184"/>
        <end position="206"/>
    </location>
</feature>
<dbReference type="PANTHER" id="PTHR10110:SF86">
    <property type="entry name" value="SODIUM_HYDROGEN EXCHANGER 7"/>
    <property type="match status" value="1"/>
</dbReference>
<dbReference type="EMBL" id="QKUF01000011">
    <property type="protein sequence ID" value="PZW27914.1"/>
    <property type="molecule type" value="Genomic_DNA"/>
</dbReference>
<evidence type="ECO:0000256" key="5">
    <source>
        <dbReference type="ARBA" id="ARBA00022989"/>
    </source>
</evidence>
<comment type="subcellular location">
    <subcellularLocation>
        <location evidence="1 10">Cell membrane</location>
        <topology evidence="1 10">Multi-pass membrane protein</topology>
    </subcellularLocation>
</comment>
<keyword evidence="10" id="KW-0050">Antiport</keyword>
<accession>A0A326U5E3</accession>
<evidence type="ECO:0000256" key="4">
    <source>
        <dbReference type="ARBA" id="ARBA00022692"/>
    </source>
</evidence>
<evidence type="ECO:0000313" key="13">
    <source>
        <dbReference type="Proteomes" id="UP000248806"/>
    </source>
</evidence>
<evidence type="ECO:0000313" key="12">
    <source>
        <dbReference type="EMBL" id="PZW27914.1"/>
    </source>
</evidence>
<keyword evidence="8 10" id="KW-0472">Membrane</keyword>
<dbReference type="Pfam" id="PF00999">
    <property type="entry name" value="Na_H_Exchanger"/>
    <property type="match status" value="1"/>
</dbReference>
<dbReference type="PANTHER" id="PTHR10110">
    <property type="entry name" value="SODIUM/HYDROGEN EXCHANGER"/>
    <property type="match status" value="1"/>
</dbReference>
<keyword evidence="6 10" id="KW-0915">Sodium</keyword>
<keyword evidence="4 10" id="KW-0812">Transmembrane</keyword>
<evidence type="ECO:0000256" key="1">
    <source>
        <dbReference type="ARBA" id="ARBA00004651"/>
    </source>
</evidence>
<dbReference type="GO" id="GO:0098719">
    <property type="term" value="P:sodium ion import across plasma membrane"/>
    <property type="evidence" value="ECO:0007669"/>
    <property type="project" value="TreeGrafter"/>
</dbReference>
<comment type="function">
    <text evidence="10">Na(+)/H(+) antiporter that extrudes sodium in exchange for external protons.</text>
</comment>
<evidence type="ECO:0000256" key="10">
    <source>
        <dbReference type="RuleBase" id="RU366002"/>
    </source>
</evidence>
<dbReference type="GO" id="GO:0051453">
    <property type="term" value="P:regulation of intracellular pH"/>
    <property type="evidence" value="ECO:0007669"/>
    <property type="project" value="TreeGrafter"/>
</dbReference>
<feature type="transmembrane region" description="Helical" evidence="10">
    <location>
        <begin position="299"/>
        <end position="328"/>
    </location>
</feature>
<evidence type="ECO:0000256" key="3">
    <source>
        <dbReference type="ARBA" id="ARBA00022475"/>
    </source>
</evidence>
<reference evidence="12 13" key="1">
    <citation type="submission" date="2018-06" db="EMBL/GenBank/DDBJ databases">
        <title>Genomic Encyclopedia of Archaeal and Bacterial Type Strains, Phase II (KMG-II): from individual species to whole genera.</title>
        <authorList>
            <person name="Goeker M."/>
        </authorList>
    </citation>
    <scope>NUCLEOTIDE SEQUENCE [LARGE SCALE GENOMIC DNA]</scope>
    <source>
        <strain evidence="12 13">ATCC BAA-1881</strain>
    </source>
</reference>
<comment type="caution">
    <text evidence="12">The sequence shown here is derived from an EMBL/GenBank/DDBJ whole genome shotgun (WGS) entry which is preliminary data.</text>
</comment>
<feature type="transmembrane region" description="Helical" evidence="10">
    <location>
        <begin position="56"/>
        <end position="73"/>
    </location>
</feature>
<dbReference type="RefSeq" id="WP_170142678.1">
    <property type="nucleotide sequence ID" value="NZ_BIFX01000003.1"/>
</dbReference>
<keyword evidence="3 10" id="KW-1003">Cell membrane</keyword>
<comment type="similarity">
    <text evidence="10">Belongs to the monovalent cation:proton antiporter 1 (CPA1) transporter (TC 2.A.36) family.</text>
</comment>
<name>A0A326U5E3_THEHA</name>
<feature type="transmembrane region" description="Helical" evidence="10">
    <location>
        <begin position="383"/>
        <end position="406"/>
    </location>
</feature>
<dbReference type="GO" id="GO:0015385">
    <property type="term" value="F:sodium:proton antiporter activity"/>
    <property type="evidence" value="ECO:0007669"/>
    <property type="project" value="InterPro"/>
</dbReference>
<dbReference type="NCBIfam" id="TIGR00831">
    <property type="entry name" value="a_cpa1"/>
    <property type="match status" value="1"/>
</dbReference>
<proteinExistence type="inferred from homology"/>
<dbReference type="GO" id="GO:0015386">
    <property type="term" value="F:potassium:proton antiporter activity"/>
    <property type="evidence" value="ECO:0007669"/>
    <property type="project" value="TreeGrafter"/>
</dbReference>
<keyword evidence="7 10" id="KW-0406">Ion transport</keyword>
<feature type="transmembrane region" description="Helical" evidence="10">
    <location>
        <begin position="28"/>
        <end position="44"/>
    </location>
</feature>
<feature type="transmembrane region" description="Helical" evidence="10">
    <location>
        <begin position="6"/>
        <end position="23"/>
    </location>
</feature>
<keyword evidence="9 10" id="KW-0739">Sodium transport</keyword>
<feature type="transmembrane region" description="Helical" evidence="10">
    <location>
        <begin position="267"/>
        <end position="287"/>
    </location>
</feature>
<evidence type="ECO:0000256" key="8">
    <source>
        <dbReference type="ARBA" id="ARBA00023136"/>
    </source>
</evidence>
<dbReference type="InterPro" id="IPR006153">
    <property type="entry name" value="Cation/H_exchanger_TM"/>
</dbReference>
<evidence type="ECO:0000256" key="2">
    <source>
        <dbReference type="ARBA" id="ARBA00022448"/>
    </source>
</evidence>
<dbReference type="AlphaFoldDB" id="A0A326U5E3"/>
<evidence type="ECO:0000256" key="6">
    <source>
        <dbReference type="ARBA" id="ARBA00023053"/>
    </source>
</evidence>
<feature type="domain" description="Cation/H+ exchanger transmembrane" evidence="11">
    <location>
        <begin position="14"/>
        <end position="406"/>
    </location>
</feature>
<dbReference type="Gene3D" id="6.10.140.1330">
    <property type="match status" value="1"/>
</dbReference>
<feature type="transmembrane region" description="Helical" evidence="10">
    <location>
        <begin position="111"/>
        <end position="135"/>
    </location>
</feature>
<dbReference type="Proteomes" id="UP000248806">
    <property type="component" value="Unassembled WGS sequence"/>
</dbReference>
<keyword evidence="13" id="KW-1185">Reference proteome</keyword>
<organism evidence="12 13">
    <name type="scientific">Thermosporothrix hazakensis</name>
    <dbReference type="NCBI Taxonomy" id="644383"/>
    <lineage>
        <taxon>Bacteria</taxon>
        <taxon>Bacillati</taxon>
        <taxon>Chloroflexota</taxon>
        <taxon>Ktedonobacteria</taxon>
        <taxon>Ktedonobacterales</taxon>
        <taxon>Thermosporotrichaceae</taxon>
        <taxon>Thermosporothrix</taxon>
    </lineage>
</organism>
<feature type="transmembrane region" description="Helical" evidence="10">
    <location>
        <begin position="349"/>
        <end position="371"/>
    </location>
</feature>
<evidence type="ECO:0000259" key="11">
    <source>
        <dbReference type="Pfam" id="PF00999"/>
    </source>
</evidence>
<gene>
    <name evidence="12" type="ORF">EI42_03292</name>
</gene>
<dbReference type="InterPro" id="IPR018422">
    <property type="entry name" value="Cation/H_exchanger_CPA1"/>
</dbReference>
<evidence type="ECO:0000256" key="7">
    <source>
        <dbReference type="ARBA" id="ARBA00023065"/>
    </source>
</evidence>
<feature type="transmembrane region" description="Helical" evidence="10">
    <location>
        <begin position="226"/>
        <end position="247"/>
    </location>
</feature>
<protein>
    <submittedName>
        <fullName evidence="12">CPA1 family monovalent cation:H+ antiporter</fullName>
    </submittedName>
</protein>